<accession>A0A9X2CEE2</accession>
<name>A0A9X2CEE2_9GAMM</name>
<keyword evidence="2" id="KW-1185">Reference proteome</keyword>
<organism evidence="1 2">
    <name type="scientific">Shewanella algicola</name>
    <dbReference type="NCBI Taxonomy" id="640633"/>
    <lineage>
        <taxon>Bacteria</taxon>
        <taxon>Pseudomonadati</taxon>
        <taxon>Pseudomonadota</taxon>
        <taxon>Gammaproteobacteria</taxon>
        <taxon>Alteromonadales</taxon>
        <taxon>Shewanellaceae</taxon>
        <taxon>Shewanella</taxon>
    </lineage>
</organism>
<comment type="caution">
    <text evidence="1">The sequence shown here is derived from an EMBL/GenBank/DDBJ whole genome shotgun (WGS) entry which is preliminary data.</text>
</comment>
<dbReference type="EMBL" id="JAKILJ010000031">
    <property type="protein sequence ID" value="MCL1106331.1"/>
    <property type="molecule type" value="Genomic_DNA"/>
</dbReference>
<dbReference type="AlphaFoldDB" id="A0A9X2CEE2"/>
<proteinExistence type="predicted"/>
<gene>
    <name evidence="1" type="ORF">L2749_13870</name>
</gene>
<sequence length="120" mass="13889">MIQNKEDFSNWVNRQLGKNIPSDIIAFHFNLYEFPFCIELIGEKRFSLSDDDWACGEEWVPDNRRIEVSSEIFASSWENGLMNIVTMVKEYLTSDFGNSYKLIEAQCVAVGFVEGDLVYI</sequence>
<evidence type="ECO:0000313" key="2">
    <source>
        <dbReference type="Proteomes" id="UP001139408"/>
    </source>
</evidence>
<protein>
    <submittedName>
        <fullName evidence="1">Uncharacterized protein</fullName>
    </submittedName>
</protein>
<reference evidence="1" key="1">
    <citation type="submission" date="2022-01" db="EMBL/GenBank/DDBJ databases">
        <title>Whole genome-based taxonomy of the Shewanellaceae.</title>
        <authorList>
            <person name="Martin-Rodriguez A.J."/>
        </authorList>
    </citation>
    <scope>NUCLEOTIDE SEQUENCE</scope>
    <source>
        <strain evidence="1">DSM 23803</strain>
    </source>
</reference>
<dbReference type="RefSeq" id="WP_188925707.1">
    <property type="nucleotide sequence ID" value="NZ_BMQI01000029.1"/>
</dbReference>
<dbReference type="Proteomes" id="UP001139408">
    <property type="component" value="Unassembled WGS sequence"/>
</dbReference>
<evidence type="ECO:0000313" key="1">
    <source>
        <dbReference type="EMBL" id="MCL1106331.1"/>
    </source>
</evidence>